<sequence length="122" mass="13729">MGRLGCEIKTIEQSDLFDRLAMVLRNDGITNWFRRTSALAGRTLARTKHKVGVRNEPQHGDRKHWFVRVYVGGNKVRPNLLPGLRFQSRSHGEFCHATGGTTAADCRKAIADYKPAMGDLSY</sequence>
<proteinExistence type="predicted"/>
<protein>
    <submittedName>
        <fullName evidence="1">Uncharacterized protein</fullName>
    </submittedName>
</protein>
<accession>A0A451AJM1</accession>
<evidence type="ECO:0000313" key="1">
    <source>
        <dbReference type="EMBL" id="VFK66210.1"/>
    </source>
</evidence>
<gene>
    <name evidence="1" type="ORF">BECKUNK1418G_GA0071005_108312</name>
    <name evidence="2" type="ORF">BECKUNK1418H_GA0071006_108312</name>
</gene>
<dbReference type="EMBL" id="CAADGD010000083">
    <property type="protein sequence ID" value="VFK71826.1"/>
    <property type="molecule type" value="Genomic_DNA"/>
</dbReference>
<name>A0A451AJM1_9GAMM</name>
<reference evidence="1" key="1">
    <citation type="submission" date="2019-02" db="EMBL/GenBank/DDBJ databases">
        <authorList>
            <person name="Gruber-Vodicka R. H."/>
            <person name="Seah K. B. B."/>
        </authorList>
    </citation>
    <scope>NUCLEOTIDE SEQUENCE</scope>
    <source>
        <strain evidence="2">BECK_BY19</strain>
        <strain evidence="1">BECK_BY8</strain>
    </source>
</reference>
<dbReference type="EMBL" id="CAADFZ010000083">
    <property type="protein sequence ID" value="VFK66210.1"/>
    <property type="molecule type" value="Genomic_DNA"/>
</dbReference>
<organism evidence="1">
    <name type="scientific">Candidatus Kentrum sp. UNK</name>
    <dbReference type="NCBI Taxonomy" id="2126344"/>
    <lineage>
        <taxon>Bacteria</taxon>
        <taxon>Pseudomonadati</taxon>
        <taxon>Pseudomonadota</taxon>
        <taxon>Gammaproteobacteria</taxon>
        <taxon>Candidatus Kentrum</taxon>
    </lineage>
</organism>
<evidence type="ECO:0000313" key="2">
    <source>
        <dbReference type="EMBL" id="VFK71826.1"/>
    </source>
</evidence>
<dbReference type="AlphaFoldDB" id="A0A451AJM1"/>